<reference evidence="1 2" key="1">
    <citation type="submission" date="2014-03" db="EMBL/GenBank/DDBJ databases">
        <title>Bradyrhizobium valentinum sp. nov., isolated from effective nodules of Lupinus mariae-josephae, a lupine endemic of basic-lime soils in Eastern Spain.</title>
        <authorList>
            <person name="Duran D."/>
            <person name="Rey L."/>
            <person name="Navarro A."/>
            <person name="Busquets A."/>
            <person name="Imperial J."/>
            <person name="Ruiz-Argueso T."/>
        </authorList>
    </citation>
    <scope>NUCLEOTIDE SEQUENCE [LARGE SCALE GENOMIC DNA]</scope>
    <source>
        <strain evidence="1 2">PAC68</strain>
    </source>
</reference>
<name>A0A0R3KZ40_9BRAD</name>
<evidence type="ECO:0000313" key="2">
    <source>
        <dbReference type="Proteomes" id="UP000050863"/>
    </source>
</evidence>
<organism evidence="1 2">
    <name type="scientific">Bradyrhizobium jicamae</name>
    <dbReference type="NCBI Taxonomy" id="280332"/>
    <lineage>
        <taxon>Bacteria</taxon>
        <taxon>Pseudomonadati</taxon>
        <taxon>Pseudomonadota</taxon>
        <taxon>Alphaproteobacteria</taxon>
        <taxon>Hyphomicrobiales</taxon>
        <taxon>Nitrobacteraceae</taxon>
        <taxon>Bradyrhizobium</taxon>
    </lineage>
</organism>
<protein>
    <submittedName>
        <fullName evidence="1">Uncharacterized protein</fullName>
    </submittedName>
</protein>
<sequence length="60" mass="6620">MAEAVLREAYQSELCTDTSEGALHGRDTLALVHDESELRWAPILGKSGCSPSLIFFVPDW</sequence>
<keyword evidence="2" id="KW-1185">Reference proteome</keyword>
<evidence type="ECO:0000313" key="1">
    <source>
        <dbReference type="EMBL" id="KRQ98940.1"/>
    </source>
</evidence>
<dbReference type="EMBL" id="LLXZ01000181">
    <property type="protein sequence ID" value="KRQ98940.1"/>
    <property type="molecule type" value="Genomic_DNA"/>
</dbReference>
<accession>A0A0R3KZ40</accession>
<gene>
    <name evidence="1" type="ORF">CQ12_23945</name>
</gene>
<dbReference type="Proteomes" id="UP000050863">
    <property type="component" value="Unassembled WGS sequence"/>
</dbReference>
<comment type="caution">
    <text evidence="1">The sequence shown here is derived from an EMBL/GenBank/DDBJ whole genome shotgun (WGS) entry which is preliminary data.</text>
</comment>
<proteinExistence type="predicted"/>
<dbReference type="AlphaFoldDB" id="A0A0R3KZ40"/>